<dbReference type="CDD" id="cd00093">
    <property type="entry name" value="HTH_XRE"/>
    <property type="match status" value="1"/>
</dbReference>
<gene>
    <name evidence="3" type="ORF">GCM10009680_87500</name>
</gene>
<evidence type="ECO:0000313" key="3">
    <source>
        <dbReference type="EMBL" id="GAA1733723.1"/>
    </source>
</evidence>
<sequence>MPPKDPLSIRCFNPSCPNTVTQVKKSGRPRQYCSEACGKAYRKNRDVRSAQVSRDQAAYTREVADEVARQVAVCLGAARTCDPLTALRQVVQAEKNFGDLKDALVQQARHQGMKSACIAEAMSISPYKLSRGMSTPSVTRRIENRYKARNSETALPLPSRTTPPPAPSQATAPRFPSGRSFPPTPAPTSPVSNEASTPAEEAKPADTLARALTHLQRTSDKTLRALAGESGVSASYVSRILSGGRCPSWKITQQIALSCRADPAELKPLWDAARGHPIVQADTFHPALRGLHLAASCPEPDTIRRLSHNALTVDEITMLLHGQQVPDWQVVRHFVGALRGRPETVRPLWKAARHAALAVQPTESTASASVGSASETL</sequence>
<dbReference type="SMART" id="SM00530">
    <property type="entry name" value="HTH_XRE"/>
    <property type="match status" value="1"/>
</dbReference>
<dbReference type="EMBL" id="BAAALR010000178">
    <property type="protein sequence ID" value="GAA1733723.1"/>
    <property type="molecule type" value="Genomic_DNA"/>
</dbReference>
<proteinExistence type="predicted"/>
<organism evidence="3 4">
    <name type="scientific">Streptomyces yatensis</name>
    <dbReference type="NCBI Taxonomy" id="155177"/>
    <lineage>
        <taxon>Bacteria</taxon>
        <taxon>Bacillati</taxon>
        <taxon>Actinomycetota</taxon>
        <taxon>Actinomycetes</taxon>
        <taxon>Kitasatosporales</taxon>
        <taxon>Streptomycetaceae</taxon>
        <taxon>Streptomyces</taxon>
        <taxon>Streptomyces violaceusniger group</taxon>
    </lineage>
</organism>
<dbReference type="InterPro" id="IPR010982">
    <property type="entry name" value="Lambda_DNA-bd_dom_sf"/>
</dbReference>
<reference evidence="3 4" key="1">
    <citation type="journal article" date="2019" name="Int. J. Syst. Evol. Microbiol.">
        <title>The Global Catalogue of Microorganisms (GCM) 10K type strain sequencing project: providing services to taxonomists for standard genome sequencing and annotation.</title>
        <authorList>
            <consortium name="The Broad Institute Genomics Platform"/>
            <consortium name="The Broad Institute Genome Sequencing Center for Infectious Disease"/>
            <person name="Wu L."/>
            <person name="Ma J."/>
        </authorList>
    </citation>
    <scope>NUCLEOTIDE SEQUENCE [LARGE SCALE GENOMIC DNA]</scope>
    <source>
        <strain evidence="3 4">JCM 13244</strain>
    </source>
</reference>
<dbReference type="RefSeq" id="WP_211121273.1">
    <property type="nucleotide sequence ID" value="NZ_BAAALR010000178.1"/>
</dbReference>
<dbReference type="PROSITE" id="PS50943">
    <property type="entry name" value="HTH_CROC1"/>
    <property type="match status" value="1"/>
</dbReference>
<dbReference type="Gene3D" id="1.10.260.40">
    <property type="entry name" value="lambda repressor-like DNA-binding domains"/>
    <property type="match status" value="1"/>
</dbReference>
<comment type="caution">
    <text evidence="3">The sequence shown here is derived from an EMBL/GenBank/DDBJ whole genome shotgun (WGS) entry which is preliminary data.</text>
</comment>
<dbReference type="Pfam" id="PF13560">
    <property type="entry name" value="HTH_31"/>
    <property type="match status" value="1"/>
</dbReference>
<dbReference type="InterPro" id="IPR001387">
    <property type="entry name" value="Cro/C1-type_HTH"/>
</dbReference>
<name>A0ABN2JNW0_9ACTN</name>
<dbReference type="SUPFAM" id="SSF47413">
    <property type="entry name" value="lambda repressor-like DNA-binding domains"/>
    <property type="match status" value="1"/>
</dbReference>
<accession>A0ABN2JNW0</accession>
<evidence type="ECO:0000313" key="4">
    <source>
        <dbReference type="Proteomes" id="UP001499947"/>
    </source>
</evidence>
<dbReference type="Proteomes" id="UP001499947">
    <property type="component" value="Unassembled WGS sequence"/>
</dbReference>
<feature type="region of interest" description="Disordered" evidence="1">
    <location>
        <begin position="146"/>
        <end position="204"/>
    </location>
</feature>
<protein>
    <recommendedName>
        <fullName evidence="2">HTH cro/C1-type domain-containing protein</fullName>
    </recommendedName>
</protein>
<keyword evidence="4" id="KW-1185">Reference proteome</keyword>
<feature type="domain" description="HTH cro/C1-type" evidence="2">
    <location>
        <begin position="222"/>
        <end position="266"/>
    </location>
</feature>
<evidence type="ECO:0000259" key="2">
    <source>
        <dbReference type="PROSITE" id="PS50943"/>
    </source>
</evidence>
<evidence type="ECO:0000256" key="1">
    <source>
        <dbReference type="SAM" id="MobiDB-lite"/>
    </source>
</evidence>